<sequence>MAANARERWVLEHNGRRLEVESPPGGSKREIRMFVDGEQVAEEHVSGKKAAKLTHDDLTVKATWDWLGHLGMVALVPASTDLEVKDVQDVKDLVARAGETWFTPPEGSRAARRERLARRYPRLYASRHVAAAVAKVLLPLLGIAALIRIPKPDIDLPEVNLPDPPDLPRPRIPWPDIDLPSIPWPDLTLPGWVQAILETAKYWGPITAAVFIAVQEYQRRKKQREKAAERAAAAQDPAGGQPGERESDTGKDDEGETDREGEQEGERETAPSRNLNR</sequence>
<feature type="transmembrane region" description="Helical" evidence="2">
    <location>
        <begin position="192"/>
        <end position="214"/>
    </location>
</feature>
<organism evidence="3 4">
    <name type="scientific">Actinomadura rugatobispora</name>
    <dbReference type="NCBI Taxonomy" id="1994"/>
    <lineage>
        <taxon>Bacteria</taxon>
        <taxon>Bacillati</taxon>
        <taxon>Actinomycetota</taxon>
        <taxon>Actinomycetes</taxon>
        <taxon>Streptosporangiales</taxon>
        <taxon>Thermomonosporaceae</taxon>
        <taxon>Actinomadura</taxon>
    </lineage>
</organism>
<gene>
    <name evidence="3" type="ORF">ACFPZN_37550</name>
</gene>
<proteinExistence type="predicted"/>
<feature type="region of interest" description="Disordered" evidence="1">
    <location>
        <begin position="223"/>
        <end position="277"/>
    </location>
</feature>
<evidence type="ECO:0000256" key="2">
    <source>
        <dbReference type="SAM" id="Phobius"/>
    </source>
</evidence>
<keyword evidence="2" id="KW-0472">Membrane</keyword>
<dbReference type="RefSeq" id="WP_378287263.1">
    <property type="nucleotide sequence ID" value="NZ_JBHSON010000068.1"/>
</dbReference>
<reference evidence="4" key="1">
    <citation type="journal article" date="2019" name="Int. J. Syst. Evol. Microbiol.">
        <title>The Global Catalogue of Microorganisms (GCM) 10K type strain sequencing project: providing services to taxonomists for standard genome sequencing and annotation.</title>
        <authorList>
            <consortium name="The Broad Institute Genomics Platform"/>
            <consortium name="The Broad Institute Genome Sequencing Center for Infectious Disease"/>
            <person name="Wu L."/>
            <person name="Ma J."/>
        </authorList>
    </citation>
    <scope>NUCLEOTIDE SEQUENCE [LARGE SCALE GENOMIC DNA]</scope>
    <source>
        <strain evidence="4">KCTC 42087</strain>
    </source>
</reference>
<feature type="transmembrane region" description="Helical" evidence="2">
    <location>
        <begin position="128"/>
        <end position="149"/>
    </location>
</feature>
<feature type="compositionally biased region" description="Basic and acidic residues" evidence="1">
    <location>
        <begin position="243"/>
        <end position="270"/>
    </location>
</feature>
<protein>
    <recommendedName>
        <fullName evidence="5">DUF4429 domain-containing protein</fullName>
    </recommendedName>
</protein>
<dbReference type="EMBL" id="JBHSON010000068">
    <property type="protein sequence ID" value="MFC5751356.1"/>
    <property type="molecule type" value="Genomic_DNA"/>
</dbReference>
<evidence type="ECO:0000313" key="3">
    <source>
        <dbReference type="EMBL" id="MFC5751356.1"/>
    </source>
</evidence>
<keyword evidence="2" id="KW-1133">Transmembrane helix</keyword>
<keyword evidence="2" id="KW-0812">Transmembrane</keyword>
<name>A0ABW1A9U5_9ACTN</name>
<accession>A0ABW1A9U5</accession>
<evidence type="ECO:0008006" key="5">
    <source>
        <dbReference type="Google" id="ProtNLM"/>
    </source>
</evidence>
<evidence type="ECO:0000256" key="1">
    <source>
        <dbReference type="SAM" id="MobiDB-lite"/>
    </source>
</evidence>
<keyword evidence="4" id="KW-1185">Reference proteome</keyword>
<comment type="caution">
    <text evidence="3">The sequence shown here is derived from an EMBL/GenBank/DDBJ whole genome shotgun (WGS) entry which is preliminary data.</text>
</comment>
<dbReference type="Proteomes" id="UP001596074">
    <property type="component" value="Unassembled WGS sequence"/>
</dbReference>
<evidence type="ECO:0000313" key="4">
    <source>
        <dbReference type="Proteomes" id="UP001596074"/>
    </source>
</evidence>